<evidence type="ECO:0000313" key="3">
    <source>
        <dbReference type="Proteomes" id="UP000692954"/>
    </source>
</evidence>
<dbReference type="Proteomes" id="UP000692954">
    <property type="component" value="Unassembled WGS sequence"/>
</dbReference>
<evidence type="ECO:0000256" key="1">
    <source>
        <dbReference type="SAM" id="Phobius"/>
    </source>
</evidence>
<name>A0A8S1Q290_9CILI</name>
<keyword evidence="1" id="KW-0472">Membrane</keyword>
<feature type="transmembrane region" description="Helical" evidence="1">
    <location>
        <begin position="28"/>
        <end position="52"/>
    </location>
</feature>
<proteinExistence type="predicted"/>
<evidence type="ECO:0008006" key="4">
    <source>
        <dbReference type="Google" id="ProtNLM"/>
    </source>
</evidence>
<accession>A0A8S1Q290</accession>
<evidence type="ECO:0000313" key="2">
    <source>
        <dbReference type="EMBL" id="CAD8109365.1"/>
    </source>
</evidence>
<dbReference type="OrthoDB" id="297842at2759"/>
<gene>
    <name evidence="2" type="ORF">PSON_ATCC_30995.1.T0930138</name>
</gene>
<keyword evidence="3" id="KW-1185">Reference proteome</keyword>
<keyword evidence="1" id="KW-1133">Transmembrane helix</keyword>
<protein>
    <recommendedName>
        <fullName evidence="4">Transmembrane protein</fullName>
    </recommendedName>
</protein>
<dbReference type="EMBL" id="CAJJDN010000093">
    <property type="protein sequence ID" value="CAD8109365.1"/>
    <property type="molecule type" value="Genomic_DNA"/>
</dbReference>
<sequence length="556" mass="66186">MNYKVSTSFLNSCFRSNLGKFKMRTQILIINGIILAIIIPSIILTYTINLYYVQNILSNSEKDSMLKQMFNHLTNSADSIDGQLNSLFRRTQITLTNLNQLYWFQLRNNIWINKPITRLCDYNSTHIPPDHSYSIPCYQYFALNQNDVEPLEDQTQQIFRNHTFLISSIILSMMGLDDPFIPNQFYFVSSIDFYEFSYVYPQYIKLENFHPSDRIWFQQHFQNLKKDKSNNTQLSDVYKYFGDEPTYSMTMTQSMLNLNWDVEGIFCSDIIFQNSMIRVETINIMIADQKGQLLLTNYKNKIVANSSQLKHFADSEITGFNQEDWNSLINYYQNNTVQSTCHLTTHNILCRYNTVYEKDVVIFIQKLRNINYYLILFYDLQIENDIAKQMKHLNQILNKEIQQMALIVILISIFLIFVSIIMIYLIFLPIYQVINQSSLFLKKNKQFNKTQSFDFKNLIQNKILKRRDERYTNSNSLIQFKILFDSLFDRVLSQTMTINPQCKILQQFKYPRKNTLNILKIQKLLKEGLIKDNFYEENNKDRKTKLILMEIFQFQN</sequence>
<feature type="transmembrane region" description="Helical" evidence="1">
    <location>
        <begin position="404"/>
        <end position="434"/>
    </location>
</feature>
<keyword evidence="1" id="KW-0812">Transmembrane</keyword>
<dbReference type="AlphaFoldDB" id="A0A8S1Q290"/>
<organism evidence="2 3">
    <name type="scientific">Paramecium sonneborni</name>
    <dbReference type="NCBI Taxonomy" id="65129"/>
    <lineage>
        <taxon>Eukaryota</taxon>
        <taxon>Sar</taxon>
        <taxon>Alveolata</taxon>
        <taxon>Ciliophora</taxon>
        <taxon>Intramacronucleata</taxon>
        <taxon>Oligohymenophorea</taxon>
        <taxon>Peniculida</taxon>
        <taxon>Parameciidae</taxon>
        <taxon>Paramecium</taxon>
    </lineage>
</organism>
<comment type="caution">
    <text evidence="2">The sequence shown here is derived from an EMBL/GenBank/DDBJ whole genome shotgun (WGS) entry which is preliminary data.</text>
</comment>
<reference evidence="2" key="1">
    <citation type="submission" date="2021-01" db="EMBL/GenBank/DDBJ databases">
        <authorList>
            <consortium name="Genoscope - CEA"/>
            <person name="William W."/>
        </authorList>
    </citation>
    <scope>NUCLEOTIDE SEQUENCE</scope>
</reference>